<feature type="region of interest" description="Disordered" evidence="1">
    <location>
        <begin position="190"/>
        <end position="211"/>
    </location>
</feature>
<evidence type="ECO:0000256" key="1">
    <source>
        <dbReference type="SAM" id="MobiDB-lite"/>
    </source>
</evidence>
<dbReference type="SUPFAM" id="SSF56672">
    <property type="entry name" value="DNA/RNA polymerases"/>
    <property type="match status" value="1"/>
</dbReference>
<name>A0A6L2P703_TANCI</name>
<gene>
    <name evidence="2" type="ORF">Tci_065050</name>
</gene>
<accession>A0A6L2P703</accession>
<dbReference type="GO" id="GO:0003964">
    <property type="term" value="F:RNA-directed DNA polymerase activity"/>
    <property type="evidence" value="ECO:0007669"/>
    <property type="project" value="UniProtKB-KW"/>
</dbReference>
<evidence type="ECO:0000313" key="2">
    <source>
        <dbReference type="EMBL" id="GEU93072.1"/>
    </source>
</evidence>
<reference evidence="2" key="1">
    <citation type="journal article" date="2019" name="Sci. Rep.">
        <title>Draft genome of Tanacetum cinerariifolium, the natural source of mosquito coil.</title>
        <authorList>
            <person name="Yamashiro T."/>
            <person name="Shiraishi A."/>
            <person name="Satake H."/>
            <person name="Nakayama K."/>
        </authorList>
    </citation>
    <scope>NUCLEOTIDE SEQUENCE</scope>
</reference>
<comment type="caution">
    <text evidence="2">The sequence shown here is derived from an EMBL/GenBank/DDBJ whole genome shotgun (WGS) entry which is preliminary data.</text>
</comment>
<dbReference type="EMBL" id="BKCJ010010771">
    <property type="protein sequence ID" value="GEU93072.1"/>
    <property type="molecule type" value="Genomic_DNA"/>
</dbReference>
<dbReference type="InterPro" id="IPR043502">
    <property type="entry name" value="DNA/RNA_pol_sf"/>
</dbReference>
<keyword evidence="2" id="KW-0548">Nucleotidyltransferase</keyword>
<dbReference type="AlphaFoldDB" id="A0A6L2P703"/>
<organism evidence="2">
    <name type="scientific">Tanacetum cinerariifolium</name>
    <name type="common">Dalmatian daisy</name>
    <name type="synonym">Chrysanthemum cinerariifolium</name>
    <dbReference type="NCBI Taxonomy" id="118510"/>
    <lineage>
        <taxon>Eukaryota</taxon>
        <taxon>Viridiplantae</taxon>
        <taxon>Streptophyta</taxon>
        <taxon>Embryophyta</taxon>
        <taxon>Tracheophyta</taxon>
        <taxon>Spermatophyta</taxon>
        <taxon>Magnoliopsida</taxon>
        <taxon>eudicotyledons</taxon>
        <taxon>Gunneridae</taxon>
        <taxon>Pentapetalae</taxon>
        <taxon>asterids</taxon>
        <taxon>campanulids</taxon>
        <taxon>Asterales</taxon>
        <taxon>Asteraceae</taxon>
        <taxon>Asteroideae</taxon>
        <taxon>Anthemideae</taxon>
        <taxon>Anthemidinae</taxon>
        <taxon>Tanacetum</taxon>
    </lineage>
</organism>
<proteinExistence type="predicted"/>
<protein>
    <submittedName>
        <fullName evidence="2">Reverse transcriptase domain-containing protein</fullName>
    </submittedName>
</protein>
<keyword evidence="2" id="KW-0808">Transferase</keyword>
<sequence>MASGKLAHLVKDIHRNNQHNRNQGKNSVKVINMIREEGSHKRHFEKGRSGLINKLTFLAIPSSQLTDKPIILEGIIEGDQVRRILVVRGSSSEIMYKHCLRNLNVNIRSRLRRCRTLMIGRTRMRSLRAVGSTIYTMIKFPTNQGVVTMETSKEAIQESKHLERVQDMWKETQWCQREEQMSRIREQVILKTKNNSKRGPDSGSVSPEKTWGREDAKEVFTIDHERPDLYVTMGAILTTNCKQLLADVLRENMEEGEELASLIGYPYKCFLRLLKEYSQIRMAEDDEWKIGFRIGEGLYCFTHMPKEKKSAATL</sequence>
<keyword evidence="2" id="KW-0695">RNA-directed DNA polymerase</keyword>